<evidence type="ECO:0000256" key="1">
    <source>
        <dbReference type="SAM" id="Phobius"/>
    </source>
</evidence>
<reference evidence="2" key="1">
    <citation type="journal article" date="2023" name="bioRxiv">
        <title>Improved chromosome-level genome assembly for marigold (Tagetes erecta).</title>
        <authorList>
            <person name="Jiang F."/>
            <person name="Yuan L."/>
            <person name="Wang S."/>
            <person name="Wang H."/>
            <person name="Xu D."/>
            <person name="Wang A."/>
            <person name="Fan W."/>
        </authorList>
    </citation>
    <scope>NUCLEOTIDE SEQUENCE</scope>
    <source>
        <strain evidence="2">WSJ</strain>
        <tissue evidence="2">Leaf</tissue>
    </source>
</reference>
<dbReference type="Proteomes" id="UP001229421">
    <property type="component" value="Unassembled WGS sequence"/>
</dbReference>
<dbReference type="EMBL" id="JAUHHV010000007">
    <property type="protein sequence ID" value="KAK1419675.1"/>
    <property type="molecule type" value="Genomic_DNA"/>
</dbReference>
<organism evidence="2 3">
    <name type="scientific">Tagetes erecta</name>
    <name type="common">African marigold</name>
    <dbReference type="NCBI Taxonomy" id="13708"/>
    <lineage>
        <taxon>Eukaryota</taxon>
        <taxon>Viridiplantae</taxon>
        <taxon>Streptophyta</taxon>
        <taxon>Embryophyta</taxon>
        <taxon>Tracheophyta</taxon>
        <taxon>Spermatophyta</taxon>
        <taxon>Magnoliopsida</taxon>
        <taxon>eudicotyledons</taxon>
        <taxon>Gunneridae</taxon>
        <taxon>Pentapetalae</taxon>
        <taxon>asterids</taxon>
        <taxon>campanulids</taxon>
        <taxon>Asterales</taxon>
        <taxon>Asteraceae</taxon>
        <taxon>Asteroideae</taxon>
        <taxon>Heliantheae alliance</taxon>
        <taxon>Tageteae</taxon>
        <taxon>Tagetes</taxon>
    </lineage>
</organism>
<proteinExistence type="predicted"/>
<gene>
    <name evidence="2" type="ORF">QVD17_28930</name>
</gene>
<evidence type="ECO:0000313" key="3">
    <source>
        <dbReference type="Proteomes" id="UP001229421"/>
    </source>
</evidence>
<keyword evidence="1" id="KW-0812">Transmembrane</keyword>
<sequence>MTGATPMRSQSDKFSKVLYSSGDFTLHPHVFCRVLDVKLHLKLGMMMFMLKNDSKLLLGTLSLSSLLLSHAHALLSSLFS</sequence>
<name>A0AAD8KB67_TARER</name>
<comment type="caution">
    <text evidence="2">The sequence shown here is derived from an EMBL/GenBank/DDBJ whole genome shotgun (WGS) entry which is preliminary data.</text>
</comment>
<feature type="transmembrane region" description="Helical" evidence="1">
    <location>
        <begin position="56"/>
        <end position="79"/>
    </location>
</feature>
<dbReference type="AlphaFoldDB" id="A0AAD8KB67"/>
<accession>A0AAD8KB67</accession>
<evidence type="ECO:0000313" key="2">
    <source>
        <dbReference type="EMBL" id="KAK1419675.1"/>
    </source>
</evidence>
<keyword evidence="3" id="KW-1185">Reference proteome</keyword>
<protein>
    <submittedName>
        <fullName evidence="2">Uncharacterized protein</fullName>
    </submittedName>
</protein>
<keyword evidence="1" id="KW-1133">Transmembrane helix</keyword>
<keyword evidence="1" id="KW-0472">Membrane</keyword>